<name>A0A0F9J0X9_9ZZZZ</name>
<gene>
    <name evidence="1" type="ORF">LCGC14_1588650</name>
</gene>
<sequence length="108" mass="11765">MSTIGPPDFVPKRRLVVDVSRALKAAVTTDEEHGYETGLEVRLIVPLAYGMELQFISTIIQVTSPTQFTTTVDTRSQEPFVTPIFPPSFTNAQVVPISGETDNVAGDL</sequence>
<comment type="caution">
    <text evidence="1">The sequence shown here is derived from an EMBL/GenBank/DDBJ whole genome shotgun (WGS) entry which is preliminary data.</text>
</comment>
<reference evidence="1" key="1">
    <citation type="journal article" date="2015" name="Nature">
        <title>Complex archaea that bridge the gap between prokaryotes and eukaryotes.</title>
        <authorList>
            <person name="Spang A."/>
            <person name="Saw J.H."/>
            <person name="Jorgensen S.L."/>
            <person name="Zaremba-Niedzwiedzka K."/>
            <person name="Martijn J."/>
            <person name="Lind A.E."/>
            <person name="van Eijk R."/>
            <person name="Schleper C."/>
            <person name="Guy L."/>
            <person name="Ettema T.J."/>
        </authorList>
    </citation>
    <scope>NUCLEOTIDE SEQUENCE</scope>
</reference>
<protein>
    <submittedName>
        <fullName evidence="1">Uncharacterized protein</fullName>
    </submittedName>
</protein>
<dbReference type="EMBL" id="LAZR01012583">
    <property type="protein sequence ID" value="KKM26064.1"/>
    <property type="molecule type" value="Genomic_DNA"/>
</dbReference>
<evidence type="ECO:0000313" key="1">
    <source>
        <dbReference type="EMBL" id="KKM26064.1"/>
    </source>
</evidence>
<dbReference type="AlphaFoldDB" id="A0A0F9J0X9"/>
<organism evidence="1">
    <name type="scientific">marine sediment metagenome</name>
    <dbReference type="NCBI Taxonomy" id="412755"/>
    <lineage>
        <taxon>unclassified sequences</taxon>
        <taxon>metagenomes</taxon>
        <taxon>ecological metagenomes</taxon>
    </lineage>
</organism>
<accession>A0A0F9J0X9</accession>
<proteinExistence type="predicted"/>